<keyword evidence="1" id="KW-0479">Metal-binding</keyword>
<dbReference type="Gene3D" id="1.10.340.30">
    <property type="entry name" value="Hypothetical protein, domain 2"/>
    <property type="match status" value="1"/>
</dbReference>
<dbReference type="PANTHER" id="PTHR30037:SF4">
    <property type="entry name" value="DNA-3-METHYLADENINE GLYCOSYLASE I"/>
    <property type="match status" value="1"/>
</dbReference>
<dbReference type="GO" id="GO:0008725">
    <property type="term" value="F:DNA-3-methyladenine glycosylase activity"/>
    <property type="evidence" value="ECO:0007669"/>
    <property type="project" value="InterPro"/>
</dbReference>
<name>A0A084JEP7_9FIRM</name>
<feature type="binding site" evidence="1">
    <location>
        <position position="175"/>
    </location>
    <ligand>
        <name>Zn(2+)</name>
        <dbReference type="ChEBI" id="CHEBI:29105"/>
    </ligand>
</feature>
<feature type="binding site" evidence="1">
    <location>
        <position position="179"/>
    </location>
    <ligand>
        <name>Zn(2+)</name>
        <dbReference type="ChEBI" id="CHEBI:29105"/>
    </ligand>
</feature>
<dbReference type="InterPro" id="IPR005019">
    <property type="entry name" value="Adenine_glyco"/>
</dbReference>
<dbReference type="PANTHER" id="PTHR30037">
    <property type="entry name" value="DNA-3-METHYLADENINE GLYCOSYLASE 1"/>
    <property type="match status" value="1"/>
</dbReference>
<dbReference type="GO" id="GO:0046872">
    <property type="term" value="F:metal ion binding"/>
    <property type="evidence" value="ECO:0007669"/>
    <property type="project" value="UniProtKB-KW"/>
</dbReference>
<dbReference type="EMBL" id="JPME01000034">
    <property type="protein sequence ID" value="KEZ87431.1"/>
    <property type="molecule type" value="Genomic_DNA"/>
</dbReference>
<proteinExistence type="predicted"/>
<dbReference type="GO" id="GO:0006284">
    <property type="term" value="P:base-excision repair"/>
    <property type="evidence" value="ECO:0007669"/>
    <property type="project" value="InterPro"/>
</dbReference>
<evidence type="ECO:0000256" key="1">
    <source>
        <dbReference type="PIRSR" id="PIRSR605019-1"/>
    </source>
</evidence>
<comment type="caution">
    <text evidence="2">The sequence shown here is derived from an EMBL/GenBank/DDBJ whole genome shotgun (WGS) entry which is preliminary data.</text>
</comment>
<keyword evidence="1" id="KW-0862">Zinc</keyword>
<protein>
    <submittedName>
        <fullName evidence="2">DNA-3-methyladenine glycosylase</fullName>
    </submittedName>
</protein>
<dbReference type="RefSeq" id="WP_038284241.1">
    <property type="nucleotide sequence ID" value="NZ_JPME01000034.1"/>
</dbReference>
<keyword evidence="3" id="KW-1185">Reference proteome</keyword>
<feature type="binding site" evidence="1">
    <location>
        <position position="20"/>
    </location>
    <ligand>
        <name>Zn(2+)</name>
        <dbReference type="ChEBI" id="CHEBI:29105"/>
    </ligand>
</feature>
<evidence type="ECO:0000313" key="2">
    <source>
        <dbReference type="EMBL" id="KEZ87431.1"/>
    </source>
</evidence>
<evidence type="ECO:0000313" key="3">
    <source>
        <dbReference type="Proteomes" id="UP000028525"/>
    </source>
</evidence>
<dbReference type="Pfam" id="PF03352">
    <property type="entry name" value="Adenine_glyco"/>
    <property type="match status" value="1"/>
</dbReference>
<accession>A0A084JEP7</accession>
<dbReference type="InterPro" id="IPR011257">
    <property type="entry name" value="DNA_glycosylase"/>
</dbReference>
<dbReference type="STRING" id="29354.IO98_21080"/>
<dbReference type="InterPro" id="IPR052891">
    <property type="entry name" value="DNA-3mA_glycosylase"/>
</dbReference>
<organism evidence="2 3">
    <name type="scientific">Lacrimispora celerecrescens</name>
    <dbReference type="NCBI Taxonomy" id="29354"/>
    <lineage>
        <taxon>Bacteria</taxon>
        <taxon>Bacillati</taxon>
        <taxon>Bacillota</taxon>
        <taxon>Clostridia</taxon>
        <taxon>Lachnospirales</taxon>
        <taxon>Lachnospiraceae</taxon>
        <taxon>Lacrimispora</taxon>
    </lineage>
</organism>
<sequence>MEKKRCFWVDESSPVYVKYHDEEWGVPVYDDKKLYEMFLLETFQAGLSWITILRKRESFREAFDGFDVEKVACYGEEKINRLMEDTGIIRNRRKIEAAVKNSRAFMEIQREFGSFSEYLWGFTNKEIIVNQDDNFQVKTELSDRVSKDLKKRGMAFVGSVTIYSYLQAIGVVNDHELSCFCRESSQKG</sequence>
<reference evidence="2 3" key="1">
    <citation type="submission" date="2014-07" db="EMBL/GenBank/DDBJ databases">
        <title>Draft genome of Clostridium celerecrescens 152B isolated from sediments associated with methane hydrate from Krishna Godavari basin.</title>
        <authorList>
            <person name="Honkalas V.S."/>
            <person name="Dabir A.P."/>
            <person name="Arora P."/>
            <person name="Dhakephalkar P.K."/>
        </authorList>
    </citation>
    <scope>NUCLEOTIDE SEQUENCE [LARGE SCALE GENOMIC DNA]</scope>
    <source>
        <strain evidence="2 3">152B</strain>
    </source>
</reference>
<gene>
    <name evidence="2" type="ORF">IO98_21080</name>
</gene>
<dbReference type="AlphaFoldDB" id="A0A084JEP7"/>
<dbReference type="Proteomes" id="UP000028525">
    <property type="component" value="Unassembled WGS sequence"/>
</dbReference>
<dbReference type="SUPFAM" id="SSF48150">
    <property type="entry name" value="DNA-glycosylase"/>
    <property type="match status" value="1"/>
</dbReference>
<dbReference type="OrthoDB" id="9807664at2"/>
<feature type="binding site" evidence="1">
    <location>
        <position position="6"/>
    </location>
    <ligand>
        <name>Zn(2+)</name>
        <dbReference type="ChEBI" id="CHEBI:29105"/>
    </ligand>
</feature>